<evidence type="ECO:0000313" key="1">
    <source>
        <dbReference type="EMBL" id="KAB2799225.1"/>
    </source>
</evidence>
<organism evidence="1 2">
    <name type="scientific">Brucella anthropi</name>
    <name type="common">Ochrobactrum anthropi</name>
    <dbReference type="NCBI Taxonomy" id="529"/>
    <lineage>
        <taxon>Bacteria</taxon>
        <taxon>Pseudomonadati</taxon>
        <taxon>Pseudomonadota</taxon>
        <taxon>Alphaproteobacteria</taxon>
        <taxon>Hyphomicrobiales</taxon>
        <taxon>Brucellaceae</taxon>
        <taxon>Brucella/Ochrobactrum group</taxon>
        <taxon>Brucella</taxon>
    </lineage>
</organism>
<proteinExistence type="predicted"/>
<dbReference type="EMBL" id="WBWX01000003">
    <property type="protein sequence ID" value="KAB2799225.1"/>
    <property type="molecule type" value="Genomic_DNA"/>
</dbReference>
<comment type="caution">
    <text evidence="1">The sequence shown here is derived from an EMBL/GenBank/DDBJ whole genome shotgun (WGS) entry which is preliminary data.</text>
</comment>
<evidence type="ECO:0000313" key="2">
    <source>
        <dbReference type="Proteomes" id="UP000441102"/>
    </source>
</evidence>
<gene>
    <name evidence="1" type="ORF">F9L06_11610</name>
</gene>
<sequence>MLKQSDIICDYPSLVDALRKRRNDLSLSCMELEAISGLQEGYVTKLENHGQPYGRSFGAVSLPLWLGGLNVGLCLIELPSRRF</sequence>
<name>A0A6I0DVN8_BRUAN</name>
<accession>A0A6I0DVN8</accession>
<protein>
    <recommendedName>
        <fullName evidence="3">XRE family transcriptional regulator</fullName>
    </recommendedName>
</protein>
<dbReference type="Proteomes" id="UP000441102">
    <property type="component" value="Unassembled WGS sequence"/>
</dbReference>
<evidence type="ECO:0008006" key="3">
    <source>
        <dbReference type="Google" id="ProtNLM"/>
    </source>
</evidence>
<dbReference type="RefSeq" id="WP_151576574.1">
    <property type="nucleotide sequence ID" value="NZ_WBWX01000003.1"/>
</dbReference>
<dbReference type="AlphaFoldDB" id="A0A6I0DVN8"/>
<reference evidence="1 2" key="1">
    <citation type="submission" date="2019-09" db="EMBL/GenBank/DDBJ databases">
        <title>Taxonomic organization of the family Brucellaceae based on a phylogenomic approach.</title>
        <authorList>
            <person name="Leclercq S."/>
            <person name="Cloeckaert A."/>
            <person name="Zygmunt M.S."/>
        </authorList>
    </citation>
    <scope>NUCLEOTIDE SEQUENCE [LARGE SCALE GENOMIC DNA]</scope>
    <source>
        <strain evidence="1 2">CCUG 34461</strain>
    </source>
</reference>